<gene>
    <name evidence="2" type="ORF">GPX89_25190</name>
</gene>
<keyword evidence="3" id="KW-1185">Reference proteome</keyword>
<dbReference type="Proteomes" id="UP000466794">
    <property type="component" value="Unassembled WGS sequence"/>
</dbReference>
<evidence type="ECO:0000256" key="1">
    <source>
        <dbReference type="SAM" id="MobiDB-lite"/>
    </source>
</evidence>
<name>A0A7K1V1X5_9NOCA</name>
<comment type="caution">
    <text evidence="2">The sequence shown here is derived from an EMBL/GenBank/DDBJ whole genome shotgun (WGS) entry which is preliminary data.</text>
</comment>
<dbReference type="EMBL" id="WRPP01000005">
    <property type="protein sequence ID" value="MVU80531.1"/>
    <property type="molecule type" value="Genomic_DNA"/>
</dbReference>
<sequence length="217" mass="24400">MTVFGQSAGTDYRAAYPDLSPAQLYELLHADWLFRMPCLHLADAHHAGGGRPWTYELRWSFNRDEAASHSLDFLLVFGTLTPTDIRNHPSARPTAVEDFERLSHQMRTDWVNFATTGLPSWPHYTPSARLDTPLLHDHDHRRLPRGTFPPDLAHPHLRHPRSPSDLISAPMSRSPQAGRASGRSHRNLCGADLFADRSNAGVRVRRGSPRPTPGRGR</sequence>
<proteinExistence type="predicted"/>
<evidence type="ECO:0000313" key="2">
    <source>
        <dbReference type="EMBL" id="MVU80531.1"/>
    </source>
</evidence>
<accession>A0A7K1V1X5</accession>
<dbReference type="SUPFAM" id="SSF53474">
    <property type="entry name" value="alpha/beta-Hydrolases"/>
    <property type="match status" value="1"/>
</dbReference>
<dbReference type="AlphaFoldDB" id="A0A7K1V1X5"/>
<reference evidence="2 3" key="1">
    <citation type="submission" date="2019-12" db="EMBL/GenBank/DDBJ databases">
        <title>Nocardia sp. nov. ET3-3 isolated from soil.</title>
        <authorList>
            <person name="Kanchanasin P."/>
            <person name="Tanasupawat S."/>
            <person name="Yuki M."/>
            <person name="Kudo T."/>
        </authorList>
    </citation>
    <scope>NUCLEOTIDE SEQUENCE [LARGE SCALE GENOMIC DNA]</scope>
    <source>
        <strain evidence="2 3">ET3-3</strain>
    </source>
</reference>
<evidence type="ECO:0000313" key="3">
    <source>
        <dbReference type="Proteomes" id="UP000466794"/>
    </source>
</evidence>
<organism evidence="2 3">
    <name type="scientific">Nocardia terrae</name>
    <dbReference type="NCBI Taxonomy" id="2675851"/>
    <lineage>
        <taxon>Bacteria</taxon>
        <taxon>Bacillati</taxon>
        <taxon>Actinomycetota</taxon>
        <taxon>Actinomycetes</taxon>
        <taxon>Mycobacteriales</taxon>
        <taxon>Nocardiaceae</taxon>
        <taxon>Nocardia</taxon>
    </lineage>
</organism>
<dbReference type="Gene3D" id="3.40.50.1820">
    <property type="entry name" value="alpha/beta hydrolase"/>
    <property type="match status" value="1"/>
</dbReference>
<protein>
    <submittedName>
        <fullName evidence="2">Carboxylesterase family protein</fullName>
    </submittedName>
</protein>
<dbReference type="InterPro" id="IPR029058">
    <property type="entry name" value="AB_hydrolase_fold"/>
</dbReference>
<feature type="region of interest" description="Disordered" evidence="1">
    <location>
        <begin position="137"/>
        <end position="217"/>
    </location>
</feature>